<sequence>MALRLPDRWVWDSWYAWDGPVCHAFYLVASRGLRDGGERHRAPSIGHAISEDLVSWEILPDALAPSHSPAFDSFTTWTGSTLQAADGTWWMFYTGSSREDGGLIQRIGAATSKDLITWTKHDEPVIEADSRWYETLEQAQWPDQAWRDPWVFKRPGESQWSMLITARHRAGDPTERAAVGLATSEDLVHWSVQPPLSSPGQGFGQYEVFQYAEVDGVPLLMFCCGWRELSPSRLQALGQIDSTYSLVVDQGLGDLDFTKARAFTDTVVYAGRLVQKPSGDWYLLGFVNDTNGDFVGELSDPIPVTADPTLGLVPRP</sequence>
<evidence type="ECO:0000313" key="6">
    <source>
        <dbReference type="EMBL" id="CAB4571998.1"/>
    </source>
</evidence>
<feature type="domain" description="Glycosyl hydrolase family 32 N-terminal" evidence="5">
    <location>
        <begin position="23"/>
        <end position="290"/>
    </location>
</feature>
<dbReference type="Pfam" id="PF00251">
    <property type="entry name" value="Glyco_hydro_32N"/>
    <property type="match status" value="1"/>
</dbReference>
<dbReference type="SMART" id="SM00640">
    <property type="entry name" value="Glyco_32"/>
    <property type="match status" value="1"/>
</dbReference>
<keyword evidence="3" id="KW-0378">Hydrolase</keyword>
<name>A0A6J6EG02_9ZZZZ</name>
<dbReference type="GO" id="GO:0005975">
    <property type="term" value="P:carbohydrate metabolic process"/>
    <property type="evidence" value="ECO:0007669"/>
    <property type="project" value="InterPro"/>
</dbReference>
<evidence type="ECO:0000256" key="2">
    <source>
        <dbReference type="ARBA" id="ARBA00012758"/>
    </source>
</evidence>
<gene>
    <name evidence="6" type="ORF">UFOPK1684_00786</name>
</gene>
<reference evidence="6" key="1">
    <citation type="submission" date="2020-05" db="EMBL/GenBank/DDBJ databases">
        <authorList>
            <person name="Chiriac C."/>
            <person name="Salcher M."/>
            <person name="Ghai R."/>
            <person name="Kavagutti S V."/>
        </authorList>
    </citation>
    <scope>NUCLEOTIDE SEQUENCE</scope>
</reference>
<dbReference type="InterPro" id="IPR013148">
    <property type="entry name" value="Glyco_hydro_32_N"/>
</dbReference>
<dbReference type="EC" id="3.2.1.26" evidence="2"/>
<dbReference type="InterPro" id="IPR023296">
    <property type="entry name" value="Glyco_hydro_beta-prop_sf"/>
</dbReference>
<dbReference type="InterPro" id="IPR051214">
    <property type="entry name" value="GH32_Enzymes"/>
</dbReference>
<comment type="similarity">
    <text evidence="1">Belongs to the glycosyl hydrolase 32 family.</text>
</comment>
<dbReference type="PANTHER" id="PTHR43101">
    <property type="entry name" value="BETA-FRUCTOSIDASE"/>
    <property type="match status" value="1"/>
</dbReference>
<accession>A0A6J6EG02</accession>
<evidence type="ECO:0000259" key="5">
    <source>
        <dbReference type="Pfam" id="PF00251"/>
    </source>
</evidence>
<dbReference type="SUPFAM" id="SSF75005">
    <property type="entry name" value="Arabinanase/levansucrase/invertase"/>
    <property type="match status" value="1"/>
</dbReference>
<keyword evidence="4" id="KW-0326">Glycosidase</keyword>
<dbReference type="PANTHER" id="PTHR43101:SF1">
    <property type="entry name" value="BETA-FRUCTOSIDASE"/>
    <property type="match status" value="1"/>
</dbReference>
<organism evidence="6">
    <name type="scientific">freshwater metagenome</name>
    <dbReference type="NCBI Taxonomy" id="449393"/>
    <lineage>
        <taxon>unclassified sequences</taxon>
        <taxon>metagenomes</taxon>
        <taxon>ecological metagenomes</taxon>
    </lineage>
</organism>
<evidence type="ECO:0000256" key="4">
    <source>
        <dbReference type="ARBA" id="ARBA00023295"/>
    </source>
</evidence>
<evidence type="ECO:0000256" key="3">
    <source>
        <dbReference type="ARBA" id="ARBA00022801"/>
    </source>
</evidence>
<proteinExistence type="inferred from homology"/>
<protein>
    <recommendedName>
        <fullName evidence="2">beta-fructofuranosidase</fullName>
        <ecNumber evidence="2">3.2.1.26</ecNumber>
    </recommendedName>
</protein>
<evidence type="ECO:0000256" key="1">
    <source>
        <dbReference type="ARBA" id="ARBA00009902"/>
    </source>
</evidence>
<dbReference type="InterPro" id="IPR001362">
    <property type="entry name" value="Glyco_hydro_32"/>
</dbReference>
<dbReference type="GO" id="GO:0004564">
    <property type="term" value="F:beta-fructofuranosidase activity"/>
    <property type="evidence" value="ECO:0007669"/>
    <property type="project" value="UniProtKB-EC"/>
</dbReference>
<dbReference type="CDD" id="cd18609">
    <property type="entry name" value="GH32-like"/>
    <property type="match status" value="1"/>
</dbReference>
<dbReference type="AlphaFoldDB" id="A0A6J6EG02"/>
<dbReference type="Gene3D" id="2.115.10.20">
    <property type="entry name" value="Glycosyl hydrolase domain, family 43"/>
    <property type="match status" value="1"/>
</dbReference>
<dbReference type="EMBL" id="CAEZTM010000031">
    <property type="protein sequence ID" value="CAB4571998.1"/>
    <property type="molecule type" value="Genomic_DNA"/>
</dbReference>